<organism evidence="3 4">
    <name type="scientific">Adhaeribacter terrigena</name>
    <dbReference type="NCBI Taxonomy" id="2793070"/>
    <lineage>
        <taxon>Bacteria</taxon>
        <taxon>Pseudomonadati</taxon>
        <taxon>Bacteroidota</taxon>
        <taxon>Cytophagia</taxon>
        <taxon>Cytophagales</taxon>
        <taxon>Hymenobacteraceae</taxon>
        <taxon>Adhaeribacter</taxon>
    </lineage>
</organism>
<keyword evidence="3" id="KW-0456">Lyase</keyword>
<evidence type="ECO:0000256" key="1">
    <source>
        <dbReference type="SAM" id="MobiDB-lite"/>
    </source>
</evidence>
<dbReference type="EMBL" id="JAEHFX010000001">
    <property type="protein sequence ID" value="MBK0401911.1"/>
    <property type="molecule type" value="Genomic_DNA"/>
</dbReference>
<keyword evidence="2" id="KW-0732">Signal</keyword>
<dbReference type="Gene3D" id="2.60.120.200">
    <property type="match status" value="1"/>
</dbReference>
<proteinExistence type="predicted"/>
<dbReference type="RefSeq" id="WP_200504512.1">
    <property type="nucleotide sequence ID" value="NZ_JAEHFX010000001.1"/>
</dbReference>
<keyword evidence="4" id="KW-1185">Reference proteome</keyword>
<evidence type="ECO:0000313" key="3">
    <source>
        <dbReference type="EMBL" id="MBK0401911.1"/>
    </source>
</evidence>
<evidence type="ECO:0000256" key="2">
    <source>
        <dbReference type="SAM" id="SignalP"/>
    </source>
</evidence>
<feature type="region of interest" description="Disordered" evidence="1">
    <location>
        <begin position="279"/>
        <end position="330"/>
    </location>
</feature>
<comment type="caution">
    <text evidence="3">The sequence shown here is derived from an EMBL/GenBank/DDBJ whole genome shotgun (WGS) entry which is preliminary data.</text>
</comment>
<feature type="signal peptide" evidence="2">
    <location>
        <begin position="1"/>
        <end position="18"/>
    </location>
</feature>
<reference evidence="3 4" key="1">
    <citation type="submission" date="2020-12" db="EMBL/GenBank/DDBJ databases">
        <title>Bacterial novel species Adhaeribacter sp. BT258 isolated from soil.</title>
        <authorList>
            <person name="Jung H.-Y."/>
        </authorList>
    </citation>
    <scope>NUCLEOTIDE SEQUENCE [LARGE SCALE GENOMIC DNA]</scope>
    <source>
        <strain evidence="3 4">BT258</strain>
    </source>
</reference>
<dbReference type="GO" id="GO:0016829">
    <property type="term" value="F:lyase activity"/>
    <property type="evidence" value="ECO:0007669"/>
    <property type="project" value="UniProtKB-KW"/>
</dbReference>
<sequence>MKKRILPVLSLAFLGAFASCEKKEVEETAPTSLSAANSARSANLLYEEDLESSLFSTAHNIENNGTSWTLSSVTNPVYQGAKAARFEIQKGQTLVGSSKRVRSEVTIIKGTEYPNFPKDVWYSYSILFPAKGFEYDDTRDCINQWFEDGSDETTIRAQKDKAFLEVTPASGSSTLMKYDLFGTSSNGKSVDGFNNIPKDKWTQFVFHFVHSTGSDGLIEVWRDGVKIHTINGRNMHLMIPKWKIGLYKSSFLDGSSSRSSRVVYFDNVRVGNSNATYADMVGGTTTAPTPTPPTTTEPTTPPTTEPTPTPPTTTEPTPPTSPTTPAPATGVLSYTLVNSSTDKDIMTITNGAVINRKTLGVSKFNIRANTTAGSSVVKFVLSGKESKTRIDDVVPYALFGDDRNGDYNNWSASSGNYRLEANTYSGTKDKMGSATGTPYVINFTIQ</sequence>
<name>A0ABS1BXP0_9BACT</name>
<dbReference type="Pfam" id="PF14099">
    <property type="entry name" value="Polysacc_lyase"/>
    <property type="match status" value="1"/>
</dbReference>
<feature type="compositionally biased region" description="Pro residues" evidence="1">
    <location>
        <begin position="289"/>
        <end position="325"/>
    </location>
</feature>
<accession>A0ABS1BXP0</accession>
<evidence type="ECO:0000313" key="4">
    <source>
        <dbReference type="Proteomes" id="UP000644147"/>
    </source>
</evidence>
<feature type="chain" id="PRO_5046737533" evidence="2">
    <location>
        <begin position="19"/>
        <end position="446"/>
    </location>
</feature>
<dbReference type="InterPro" id="IPR025975">
    <property type="entry name" value="Polysacc_lyase"/>
</dbReference>
<dbReference type="PROSITE" id="PS51257">
    <property type="entry name" value="PROKAR_LIPOPROTEIN"/>
    <property type="match status" value="1"/>
</dbReference>
<dbReference type="Proteomes" id="UP000644147">
    <property type="component" value="Unassembled WGS sequence"/>
</dbReference>
<protein>
    <submittedName>
        <fullName evidence="3">Polysaccharide lyase</fullName>
    </submittedName>
</protein>
<gene>
    <name evidence="3" type="ORF">I5M27_02875</name>
</gene>